<dbReference type="InterPro" id="IPR036388">
    <property type="entry name" value="WH-like_DNA-bd_sf"/>
</dbReference>
<evidence type="ECO:0000259" key="4">
    <source>
        <dbReference type="PROSITE" id="PS50043"/>
    </source>
</evidence>
<dbReference type="SMART" id="SM00421">
    <property type="entry name" value="HTH_LUXR"/>
    <property type="match status" value="1"/>
</dbReference>
<dbReference type="Gene3D" id="1.10.10.10">
    <property type="entry name" value="Winged helix-like DNA-binding domain superfamily/Winged helix DNA-binding domain"/>
    <property type="match status" value="1"/>
</dbReference>
<dbReference type="SUPFAM" id="SSF46894">
    <property type="entry name" value="C-terminal effector domain of the bipartite response regulators"/>
    <property type="match status" value="1"/>
</dbReference>
<name>A0A318KBL1_9NOCA</name>
<keyword evidence="1" id="KW-0805">Transcription regulation</keyword>
<dbReference type="InterPro" id="IPR016032">
    <property type="entry name" value="Sig_transdc_resp-reg_C-effctor"/>
</dbReference>
<dbReference type="SUPFAM" id="SSF52540">
    <property type="entry name" value="P-loop containing nucleoside triphosphate hydrolases"/>
    <property type="match status" value="1"/>
</dbReference>
<dbReference type="Proteomes" id="UP000247569">
    <property type="component" value="Unassembled WGS sequence"/>
</dbReference>
<dbReference type="Gene3D" id="3.40.50.300">
    <property type="entry name" value="P-loop containing nucleotide triphosphate hydrolases"/>
    <property type="match status" value="1"/>
</dbReference>
<dbReference type="Pfam" id="PF13191">
    <property type="entry name" value="AAA_16"/>
    <property type="match status" value="1"/>
</dbReference>
<dbReference type="PANTHER" id="PTHR44688:SF16">
    <property type="entry name" value="DNA-BINDING TRANSCRIPTIONAL ACTIVATOR DEVR_DOSR"/>
    <property type="match status" value="1"/>
</dbReference>
<dbReference type="SMART" id="SM00382">
    <property type="entry name" value="AAA"/>
    <property type="match status" value="1"/>
</dbReference>
<organism evidence="5 6">
    <name type="scientific">Nocardia tenerifensis</name>
    <dbReference type="NCBI Taxonomy" id="228006"/>
    <lineage>
        <taxon>Bacteria</taxon>
        <taxon>Bacillati</taxon>
        <taxon>Actinomycetota</taxon>
        <taxon>Actinomycetes</taxon>
        <taxon>Mycobacteriales</taxon>
        <taxon>Nocardiaceae</taxon>
        <taxon>Nocardia</taxon>
    </lineage>
</organism>
<evidence type="ECO:0000256" key="2">
    <source>
        <dbReference type="ARBA" id="ARBA00023125"/>
    </source>
</evidence>
<protein>
    <submittedName>
        <fullName evidence="5">Regulatory LuxR family protein</fullName>
    </submittedName>
</protein>
<dbReference type="PANTHER" id="PTHR44688">
    <property type="entry name" value="DNA-BINDING TRANSCRIPTIONAL ACTIVATOR DEVR_DOSR"/>
    <property type="match status" value="1"/>
</dbReference>
<keyword evidence="3" id="KW-0804">Transcription</keyword>
<dbReference type="PRINTS" id="PR00038">
    <property type="entry name" value="HTHLUXR"/>
</dbReference>
<keyword evidence="6" id="KW-1185">Reference proteome</keyword>
<accession>A0A318KBL1</accession>
<keyword evidence="2" id="KW-0238">DNA-binding</keyword>
<gene>
    <name evidence="5" type="ORF">DFR70_101940</name>
</gene>
<dbReference type="InterPro" id="IPR003593">
    <property type="entry name" value="AAA+_ATPase"/>
</dbReference>
<sequence>MAQTPYQAALDCLSASLDDAMGGPGRFVLINGGWSIGKTTLLTEFAQLAARSGAWLLYATASETEQAMHGAVIGQLFGNSILPDEATERVTTLLDFTEPPDGGDASDRPAENARRIREISSVLHNLARTRPVVICVDDIQFIDDESLQLLLAVQRRITSSRILLVIAEREPYSASWSVGHAAVVRHPHRSVRLERWSTAEVVNMLTQWMDRATAERQAPAWHELTGGHPLLLSALAEDQAHFGSASGDSGDAAQPTVGRKYREAVIGFVCRLAPQLIEVMHAVAVLGADATTDTVARITDINQNVVEQASIMLTCMGLLRDGRVRHPVAEQVLLASLSADRTNELQIRTAELQYQRAASCGTIATRLLAAGSAPTPWAVRVLRLAADQAEADEDIEFATRCLELALTGASDPHRIRMTSKLVLLHGRRNPSIATRYASTLHGPLDRGELQARDVLAVLRCALWNGEKEIVAKCLTALPPLIGSQDGPVAAQIRTARLWVYGPGQEGFPEFGNPSRVGDEPWTVAANTLSTVLTHGASAAATASAEQVLRSCRLDDMELEVVAAAIMALVADDRFDQAVAACDRLIDDAVRRKFLTWQAVLTALRAGVLLRRGDPASAALQAESALALLPVEGWGALIGNPLTTILLANTLMGNVQAADAAAAIPVPDTMFGTVTGLTYLHARGRYHLATDRVLAAVRDFQTCGRLMREWELDVPAFIPWRVDLAEANRRLGHNAVARGLVRQQLNQRVPLDRHTRGVALRVLAACSPPQQRVALLRQSVDCLRGPGDRLELATALSELSQVYQEVGELEQARAVARRATQEMKTHQSGVLFLLMAEGRAEEEGADERQDAAPTLSDAQRRVAELAALGYTNRDISRRLFITVSTVEQHLTKVYRKLGISSRADLPTATGDQDYDGPVVATTR</sequence>
<dbReference type="Pfam" id="PF00196">
    <property type="entry name" value="GerE"/>
    <property type="match status" value="1"/>
</dbReference>
<dbReference type="InterPro" id="IPR027417">
    <property type="entry name" value="P-loop_NTPase"/>
</dbReference>
<dbReference type="GO" id="GO:0006355">
    <property type="term" value="P:regulation of DNA-templated transcription"/>
    <property type="evidence" value="ECO:0007669"/>
    <property type="project" value="InterPro"/>
</dbReference>
<dbReference type="CDD" id="cd06170">
    <property type="entry name" value="LuxR_C_like"/>
    <property type="match status" value="1"/>
</dbReference>
<dbReference type="Gene3D" id="1.25.40.10">
    <property type="entry name" value="Tetratricopeptide repeat domain"/>
    <property type="match status" value="1"/>
</dbReference>
<evidence type="ECO:0000256" key="3">
    <source>
        <dbReference type="ARBA" id="ARBA00023163"/>
    </source>
</evidence>
<proteinExistence type="predicted"/>
<dbReference type="EMBL" id="QJKF01000001">
    <property type="protein sequence ID" value="PXX71506.1"/>
    <property type="molecule type" value="Genomic_DNA"/>
</dbReference>
<reference evidence="5 6" key="1">
    <citation type="submission" date="2018-05" db="EMBL/GenBank/DDBJ databases">
        <title>Genomic Encyclopedia of Type Strains, Phase IV (KMG-IV): sequencing the most valuable type-strain genomes for metagenomic binning, comparative biology and taxonomic classification.</title>
        <authorList>
            <person name="Goeker M."/>
        </authorList>
    </citation>
    <scope>NUCLEOTIDE SEQUENCE [LARGE SCALE GENOMIC DNA]</scope>
    <source>
        <strain evidence="5 6">DSM 44704</strain>
    </source>
</reference>
<comment type="caution">
    <text evidence="5">The sequence shown here is derived from an EMBL/GenBank/DDBJ whole genome shotgun (WGS) entry which is preliminary data.</text>
</comment>
<dbReference type="PROSITE" id="PS50043">
    <property type="entry name" value="HTH_LUXR_2"/>
    <property type="match status" value="1"/>
</dbReference>
<evidence type="ECO:0000256" key="1">
    <source>
        <dbReference type="ARBA" id="ARBA00023015"/>
    </source>
</evidence>
<dbReference type="GO" id="GO:0003677">
    <property type="term" value="F:DNA binding"/>
    <property type="evidence" value="ECO:0007669"/>
    <property type="project" value="UniProtKB-KW"/>
</dbReference>
<dbReference type="AlphaFoldDB" id="A0A318KBL1"/>
<evidence type="ECO:0000313" key="5">
    <source>
        <dbReference type="EMBL" id="PXX71506.1"/>
    </source>
</evidence>
<dbReference type="RefSeq" id="WP_169335964.1">
    <property type="nucleotide sequence ID" value="NZ_QJKF01000001.1"/>
</dbReference>
<dbReference type="InterPro" id="IPR041664">
    <property type="entry name" value="AAA_16"/>
</dbReference>
<dbReference type="InterPro" id="IPR011990">
    <property type="entry name" value="TPR-like_helical_dom_sf"/>
</dbReference>
<evidence type="ECO:0000313" key="6">
    <source>
        <dbReference type="Proteomes" id="UP000247569"/>
    </source>
</evidence>
<dbReference type="InterPro" id="IPR000792">
    <property type="entry name" value="Tscrpt_reg_LuxR_C"/>
</dbReference>
<feature type="domain" description="HTH luxR-type" evidence="4">
    <location>
        <begin position="847"/>
        <end position="912"/>
    </location>
</feature>